<evidence type="ECO:0000259" key="2">
    <source>
        <dbReference type="PROSITE" id="PS50887"/>
    </source>
</evidence>
<dbReference type="InterPro" id="IPR000160">
    <property type="entry name" value="GGDEF_dom"/>
</dbReference>
<gene>
    <name evidence="3" type="ORF">G3M58_44645</name>
</gene>
<dbReference type="InterPro" id="IPR029787">
    <property type="entry name" value="Nucleotide_cyclase"/>
</dbReference>
<dbReference type="InterPro" id="IPR052155">
    <property type="entry name" value="Biofilm_reg_signaling"/>
</dbReference>
<dbReference type="SUPFAM" id="SSF55073">
    <property type="entry name" value="Nucleotide cyclase"/>
    <property type="match status" value="1"/>
</dbReference>
<accession>A0A6G3X786</accession>
<dbReference type="PROSITE" id="PS50887">
    <property type="entry name" value="GGDEF"/>
    <property type="match status" value="1"/>
</dbReference>
<proteinExistence type="predicted"/>
<dbReference type="Gene3D" id="3.30.70.270">
    <property type="match status" value="1"/>
</dbReference>
<evidence type="ECO:0000259" key="1">
    <source>
        <dbReference type="PROSITE" id="PS50883"/>
    </source>
</evidence>
<dbReference type="InterPro" id="IPR043128">
    <property type="entry name" value="Rev_trsase/Diguanyl_cyclase"/>
</dbReference>
<evidence type="ECO:0008006" key="4">
    <source>
        <dbReference type="Google" id="ProtNLM"/>
    </source>
</evidence>
<sequence length="86" mass="9549">RLPDGSVSVSASVGVATAMDSADSEELLNHSDLALRAAKAGGKRQWRRFRTRLRARMIEQHDLRASLDSAIVQKEFAVRYQPVVDI</sequence>
<reference evidence="3" key="1">
    <citation type="submission" date="2020-01" db="EMBL/GenBank/DDBJ databases">
        <title>Insect and environment-associated Actinomycetes.</title>
        <authorList>
            <person name="Currrie C."/>
            <person name="Chevrette M."/>
            <person name="Carlson C."/>
            <person name="Stubbendieck R."/>
            <person name="Wendt-Pienkowski E."/>
        </authorList>
    </citation>
    <scope>NUCLEOTIDE SEQUENCE</scope>
    <source>
        <strain evidence="3">SID7499</strain>
    </source>
</reference>
<feature type="non-terminal residue" evidence="3">
    <location>
        <position position="1"/>
    </location>
</feature>
<organism evidence="3">
    <name type="scientific">Streptomyces sp. SID7499</name>
    <dbReference type="NCBI Taxonomy" id="2706086"/>
    <lineage>
        <taxon>Bacteria</taxon>
        <taxon>Bacillati</taxon>
        <taxon>Actinomycetota</taxon>
        <taxon>Actinomycetes</taxon>
        <taxon>Kitasatosporales</taxon>
        <taxon>Streptomycetaceae</taxon>
        <taxon>Streptomyces</taxon>
    </lineage>
</organism>
<dbReference type="InterPro" id="IPR001633">
    <property type="entry name" value="EAL_dom"/>
</dbReference>
<protein>
    <recommendedName>
        <fullName evidence="4">Diguanylate cyclase</fullName>
    </recommendedName>
</protein>
<dbReference type="PROSITE" id="PS50883">
    <property type="entry name" value="EAL"/>
    <property type="match status" value="1"/>
</dbReference>
<evidence type="ECO:0000313" key="3">
    <source>
        <dbReference type="EMBL" id="NEE13533.1"/>
    </source>
</evidence>
<dbReference type="AlphaFoldDB" id="A0A6G3X786"/>
<comment type="caution">
    <text evidence="3">The sequence shown here is derived from an EMBL/GenBank/DDBJ whole genome shotgun (WGS) entry which is preliminary data.</text>
</comment>
<name>A0A6G3X786_9ACTN</name>
<feature type="domain" description="GGDEF" evidence="2">
    <location>
        <begin position="1"/>
        <end position="51"/>
    </location>
</feature>
<dbReference type="PANTHER" id="PTHR44757">
    <property type="entry name" value="DIGUANYLATE CYCLASE DGCP"/>
    <property type="match status" value="1"/>
</dbReference>
<dbReference type="PANTHER" id="PTHR44757:SF2">
    <property type="entry name" value="BIOFILM ARCHITECTURE MAINTENANCE PROTEIN MBAA"/>
    <property type="match status" value="1"/>
</dbReference>
<dbReference type="EMBL" id="JAAGMN010004675">
    <property type="protein sequence ID" value="NEE13533.1"/>
    <property type="molecule type" value="Genomic_DNA"/>
</dbReference>
<feature type="non-terminal residue" evidence="3">
    <location>
        <position position="86"/>
    </location>
</feature>
<feature type="domain" description="EAL" evidence="1">
    <location>
        <begin position="60"/>
        <end position="86"/>
    </location>
</feature>